<dbReference type="STRING" id="649760.HMPREF0971_01338"/>
<reference evidence="1 2" key="1">
    <citation type="submission" date="2009-11" db="EMBL/GenBank/DDBJ databases">
        <authorList>
            <person name="Weinstock G."/>
            <person name="Sodergren E."/>
            <person name="Clifton S."/>
            <person name="Fulton L."/>
            <person name="Fulton B."/>
            <person name="Courtney L."/>
            <person name="Fronick C."/>
            <person name="Harrison M."/>
            <person name="Strong C."/>
            <person name="Farmer C."/>
            <person name="Delahaunty K."/>
            <person name="Markovic C."/>
            <person name="Hall O."/>
            <person name="Minx P."/>
            <person name="Tomlinson C."/>
            <person name="Mitreva M."/>
            <person name="Nelson J."/>
            <person name="Hou S."/>
            <person name="Wollam A."/>
            <person name="Pepin K.H."/>
            <person name="Johnson M."/>
            <person name="Bhonagiri V."/>
            <person name="Nash W.E."/>
            <person name="Warren W."/>
            <person name="Chinwalla A."/>
            <person name="Mardis E.R."/>
            <person name="Wilson R.K."/>
        </authorList>
    </citation>
    <scope>NUCLEOTIDE SEQUENCE [LARGE SCALE GENOMIC DNA]</scope>
    <source>
        <strain evidence="1 2">F0302</strain>
    </source>
</reference>
<sequence length="83" mass="9581">MIIKGIAFLWFTCFFCSFNLRQNSVQYASFHVVIWLILQCKVPHITTQSGSYCKLNAIAFKEEMPISTRLAFYCLFGISALFI</sequence>
<dbReference type="AlphaFoldDB" id="D1QQT7"/>
<protein>
    <submittedName>
        <fullName evidence="1">Uncharacterized protein</fullName>
    </submittedName>
</protein>
<organism evidence="1 2">
    <name type="scientific">Segatella oris F0302</name>
    <dbReference type="NCBI Taxonomy" id="649760"/>
    <lineage>
        <taxon>Bacteria</taxon>
        <taxon>Pseudomonadati</taxon>
        <taxon>Bacteroidota</taxon>
        <taxon>Bacteroidia</taxon>
        <taxon>Bacteroidales</taxon>
        <taxon>Prevotellaceae</taxon>
        <taxon>Segatella</taxon>
    </lineage>
</organism>
<accession>D1QQT7</accession>
<dbReference type="HOGENOM" id="CLU_2539764_0_0_10"/>
<dbReference type="Proteomes" id="UP000004079">
    <property type="component" value="Unassembled WGS sequence"/>
</dbReference>
<dbReference type="EMBL" id="ACUZ02000023">
    <property type="protein sequence ID" value="EFB32493.1"/>
    <property type="molecule type" value="Genomic_DNA"/>
</dbReference>
<name>D1QQT7_9BACT</name>
<gene>
    <name evidence="1" type="ORF">HMPREF0971_01338</name>
</gene>
<evidence type="ECO:0000313" key="1">
    <source>
        <dbReference type="EMBL" id="EFB32493.1"/>
    </source>
</evidence>
<comment type="caution">
    <text evidence="1">The sequence shown here is derived from an EMBL/GenBank/DDBJ whole genome shotgun (WGS) entry which is preliminary data.</text>
</comment>
<proteinExistence type="predicted"/>
<evidence type="ECO:0000313" key="2">
    <source>
        <dbReference type="Proteomes" id="UP000004079"/>
    </source>
</evidence>